<comment type="caution">
    <text evidence="1">The sequence shown here is derived from an EMBL/GenBank/DDBJ whole genome shotgun (WGS) entry which is preliminary data.</text>
</comment>
<reference evidence="1 2" key="1">
    <citation type="submission" date="2024-04" db="EMBL/GenBank/DDBJ databases">
        <title>Symmetric and asymmetric DNA N6-adenine methylation regulates different biological responses in Mucorales.</title>
        <authorList>
            <consortium name="Lawrence Berkeley National Laboratory"/>
            <person name="Lax C."/>
            <person name="Mondo S.J."/>
            <person name="Osorio-Concepcion M."/>
            <person name="Muszewska A."/>
            <person name="Corrochano-Luque M."/>
            <person name="Gutierrez G."/>
            <person name="Riley R."/>
            <person name="Lipzen A."/>
            <person name="Guo J."/>
            <person name="Hundley H."/>
            <person name="Amirebrahimi M."/>
            <person name="Ng V."/>
            <person name="Lorenzo-Gutierrez D."/>
            <person name="Binder U."/>
            <person name="Yang J."/>
            <person name="Song Y."/>
            <person name="Canovas D."/>
            <person name="Navarro E."/>
            <person name="Freitag M."/>
            <person name="Gabaldon T."/>
            <person name="Grigoriev I.V."/>
            <person name="Corrochano L.M."/>
            <person name="Nicolas F.E."/>
            <person name="Garre V."/>
        </authorList>
    </citation>
    <scope>NUCLEOTIDE SEQUENCE [LARGE SCALE GENOMIC DNA]</scope>
    <source>
        <strain evidence="1 2">L51</strain>
    </source>
</reference>
<accession>A0ABR3BC23</accession>
<dbReference type="Proteomes" id="UP001448207">
    <property type="component" value="Unassembled WGS sequence"/>
</dbReference>
<protein>
    <recommendedName>
        <fullName evidence="3">Homeodomain-like DNA binding domain-containing transcription factor</fullName>
    </recommendedName>
</protein>
<sequence>CRSCKQEDHSTSRSYECPNHIPSKRKEFSNNLGFSYKALMRKFSLNTVVNKEYKMLLRNKILITSNDLHNSISREIMFINSYCLPSSHDSIPNSIYKQTFRYLVLQSGTSQCLSEACTELATCYTKHIVENFEKQSLSFFFTTHCKKY</sequence>
<keyword evidence="2" id="KW-1185">Reference proteome</keyword>
<gene>
    <name evidence="1" type="ORF">J3Q64DRAFT_1630537</name>
</gene>
<proteinExistence type="predicted"/>
<evidence type="ECO:0000313" key="1">
    <source>
        <dbReference type="EMBL" id="KAL0096403.1"/>
    </source>
</evidence>
<feature type="non-terminal residue" evidence="1">
    <location>
        <position position="1"/>
    </location>
</feature>
<dbReference type="EMBL" id="JBCLYO010000001">
    <property type="protein sequence ID" value="KAL0096403.1"/>
    <property type="molecule type" value="Genomic_DNA"/>
</dbReference>
<organism evidence="1 2">
    <name type="scientific">Phycomyces blakesleeanus</name>
    <dbReference type="NCBI Taxonomy" id="4837"/>
    <lineage>
        <taxon>Eukaryota</taxon>
        <taxon>Fungi</taxon>
        <taxon>Fungi incertae sedis</taxon>
        <taxon>Mucoromycota</taxon>
        <taxon>Mucoromycotina</taxon>
        <taxon>Mucoromycetes</taxon>
        <taxon>Mucorales</taxon>
        <taxon>Phycomycetaceae</taxon>
        <taxon>Phycomyces</taxon>
    </lineage>
</organism>
<name>A0ABR3BC23_PHYBL</name>
<evidence type="ECO:0000313" key="2">
    <source>
        <dbReference type="Proteomes" id="UP001448207"/>
    </source>
</evidence>
<evidence type="ECO:0008006" key="3">
    <source>
        <dbReference type="Google" id="ProtNLM"/>
    </source>
</evidence>